<comment type="caution">
    <text evidence="2">The sequence shown here is derived from an EMBL/GenBank/DDBJ whole genome shotgun (WGS) entry which is preliminary data.</text>
</comment>
<feature type="compositionally biased region" description="Basic and acidic residues" evidence="1">
    <location>
        <begin position="220"/>
        <end position="239"/>
    </location>
</feature>
<dbReference type="Proteomes" id="UP000054653">
    <property type="component" value="Unassembled WGS sequence"/>
</dbReference>
<feature type="region of interest" description="Disordered" evidence="1">
    <location>
        <begin position="161"/>
        <end position="187"/>
    </location>
</feature>
<organism evidence="2 3">
    <name type="scientific">Trichinella britovi</name>
    <name type="common">Parasitic roundworm</name>
    <dbReference type="NCBI Taxonomy" id="45882"/>
    <lineage>
        <taxon>Eukaryota</taxon>
        <taxon>Metazoa</taxon>
        <taxon>Ecdysozoa</taxon>
        <taxon>Nematoda</taxon>
        <taxon>Enoplea</taxon>
        <taxon>Dorylaimia</taxon>
        <taxon>Trichinellida</taxon>
        <taxon>Trichinellidae</taxon>
        <taxon>Trichinella</taxon>
    </lineage>
</organism>
<reference evidence="2 3" key="1">
    <citation type="submission" date="2015-01" db="EMBL/GenBank/DDBJ databases">
        <title>Evolution of Trichinella species and genotypes.</title>
        <authorList>
            <person name="Korhonen P.K."/>
            <person name="Edoardo P."/>
            <person name="Giuseppe L.R."/>
            <person name="Gasser R.B."/>
        </authorList>
    </citation>
    <scope>NUCLEOTIDE SEQUENCE [LARGE SCALE GENOMIC DNA]</scope>
    <source>
        <strain evidence="2">ISS120</strain>
    </source>
</reference>
<feature type="region of interest" description="Disordered" evidence="1">
    <location>
        <begin position="34"/>
        <end position="127"/>
    </location>
</feature>
<dbReference type="EMBL" id="JYDI01000348">
    <property type="protein sequence ID" value="KRY45559.1"/>
    <property type="molecule type" value="Genomic_DNA"/>
</dbReference>
<evidence type="ECO:0000256" key="1">
    <source>
        <dbReference type="SAM" id="MobiDB-lite"/>
    </source>
</evidence>
<accession>A0A0V1C8K2</accession>
<dbReference type="AlphaFoldDB" id="A0A0V1C8K2"/>
<name>A0A0V1C8K2_TRIBR</name>
<evidence type="ECO:0000313" key="3">
    <source>
        <dbReference type="Proteomes" id="UP000054653"/>
    </source>
</evidence>
<feature type="compositionally biased region" description="Basic and acidic residues" evidence="1">
    <location>
        <begin position="75"/>
        <end position="86"/>
    </location>
</feature>
<proteinExistence type="predicted"/>
<feature type="compositionally biased region" description="Basic and acidic residues" evidence="1">
    <location>
        <begin position="171"/>
        <end position="187"/>
    </location>
</feature>
<gene>
    <name evidence="2" type="ORF">T03_478</name>
</gene>
<dbReference type="OrthoDB" id="5937211at2759"/>
<keyword evidence="3" id="KW-1185">Reference proteome</keyword>
<feature type="region of interest" description="Disordered" evidence="1">
    <location>
        <begin position="218"/>
        <end position="275"/>
    </location>
</feature>
<evidence type="ECO:0000313" key="2">
    <source>
        <dbReference type="EMBL" id="KRY45559.1"/>
    </source>
</evidence>
<feature type="compositionally biased region" description="Pro residues" evidence="1">
    <location>
        <begin position="92"/>
        <end position="101"/>
    </location>
</feature>
<protein>
    <submittedName>
        <fullName evidence="2">Uncharacterized protein</fullName>
    </submittedName>
</protein>
<feature type="compositionally biased region" description="Basic residues" evidence="1">
    <location>
        <begin position="161"/>
        <end position="170"/>
    </location>
</feature>
<sequence>MNITFENAQDIISQEPGQFAQLLTRKDLGTLYHAAAESQHSEKDQAKPAPETCSLRRISHPTSHAGSEVGNPAPMEDRDAALKKWATENPCRPGPGWPAEPPTARQPSHEDSGRTPRSTQVGKSPRGQLALTATMNDAFAGPRPSPIGGNAAGMSRIRVHRQHSVRRRQSARSEHGDAEPADGEPYRIEVTEKQLMRKQNPDTPVSMCHPAALRNAAHRGISDASRDRATRLDPSRVHEAPGSMLRAAEAQKAQVTGLPMRNDRPVHTRTPTFGE</sequence>